<reference evidence="2 3" key="1">
    <citation type="submission" date="2020-08" db="EMBL/GenBank/DDBJ databases">
        <title>Genomic Encyclopedia of Type Strains, Phase IV (KMG-IV): sequencing the most valuable type-strain genomes for metagenomic binning, comparative biology and taxonomic classification.</title>
        <authorList>
            <person name="Goeker M."/>
        </authorList>
    </citation>
    <scope>NUCLEOTIDE SEQUENCE [LARGE SCALE GENOMIC DNA]</scope>
    <source>
        <strain evidence="2 3">DSM 102238</strain>
    </source>
</reference>
<evidence type="ECO:0000313" key="2">
    <source>
        <dbReference type="EMBL" id="MBB3999240.1"/>
    </source>
</evidence>
<feature type="region of interest" description="Disordered" evidence="1">
    <location>
        <begin position="1"/>
        <end position="34"/>
    </location>
</feature>
<feature type="region of interest" description="Disordered" evidence="1">
    <location>
        <begin position="113"/>
        <end position="152"/>
    </location>
</feature>
<comment type="caution">
    <text evidence="2">The sequence shown here is derived from an EMBL/GenBank/DDBJ whole genome shotgun (WGS) entry which is preliminary data.</text>
</comment>
<dbReference type="EMBL" id="JACIEK010000008">
    <property type="protein sequence ID" value="MBB3999240.1"/>
    <property type="molecule type" value="Genomic_DNA"/>
</dbReference>
<feature type="compositionally biased region" description="Polar residues" evidence="1">
    <location>
        <begin position="1"/>
        <end position="11"/>
    </location>
</feature>
<organism evidence="2 3">
    <name type="scientific">Aureimonas pseudogalii</name>
    <dbReference type="NCBI Taxonomy" id="1744844"/>
    <lineage>
        <taxon>Bacteria</taxon>
        <taxon>Pseudomonadati</taxon>
        <taxon>Pseudomonadota</taxon>
        <taxon>Alphaproteobacteria</taxon>
        <taxon>Hyphomicrobiales</taxon>
        <taxon>Aurantimonadaceae</taxon>
        <taxon>Aureimonas</taxon>
    </lineage>
</organism>
<feature type="compositionally biased region" description="Basic and acidic residues" evidence="1">
    <location>
        <begin position="12"/>
        <end position="21"/>
    </location>
</feature>
<evidence type="ECO:0000256" key="1">
    <source>
        <dbReference type="SAM" id="MobiDB-lite"/>
    </source>
</evidence>
<gene>
    <name evidence="2" type="ORF">GGR04_003099</name>
</gene>
<accession>A0A7W6MKW0</accession>
<sequence>MGFDSTSSSDAPRTERQHGAAHEGGQSAGAVPARRLHAVATGEIRTAKFCRLEGVVSLERPAGKAAFQPRPARRGRLRRSDRDADCSDIPAIVRLDVETGDRHRIVAGLAERQPHMGGTAHGSGHEDAGDDPAGRKHRSRFQKPLDGDPVPAGSIDEFDLRFQADQRGHKVGGGKVRAAEIAADRGDVSYGRVGELAGRLCECREVGQVR</sequence>
<dbReference type="AlphaFoldDB" id="A0A7W6MKW0"/>
<dbReference type="Proteomes" id="UP000542776">
    <property type="component" value="Unassembled WGS sequence"/>
</dbReference>
<keyword evidence="3" id="KW-1185">Reference proteome</keyword>
<protein>
    <submittedName>
        <fullName evidence="2">Uncharacterized protein</fullName>
    </submittedName>
</protein>
<proteinExistence type="predicted"/>
<evidence type="ECO:0000313" key="3">
    <source>
        <dbReference type="Proteomes" id="UP000542776"/>
    </source>
</evidence>
<feature type="region of interest" description="Disordered" evidence="1">
    <location>
        <begin position="60"/>
        <end position="83"/>
    </location>
</feature>
<name>A0A7W6MKW0_9HYPH</name>